<feature type="region of interest" description="Disordered" evidence="6">
    <location>
        <begin position="572"/>
        <end position="593"/>
    </location>
</feature>
<dbReference type="SUPFAM" id="SSF57716">
    <property type="entry name" value="Glucocorticoid receptor-like (DNA-binding domain)"/>
    <property type="match status" value="1"/>
</dbReference>
<sequence length="623" mass="70189">MGNKKCCVGGCNATSETHRLFSFPKNDKLRNLWVSFLVRTNSLLIGLSKEQLLRKRVCEKHFDKYQFDHDGRRLRYSYPCLLTHKEIAHGVPLCVAGWNVTQEHNYSKEEGADPSALITITGRNTIEHDYSKERDENNVTKSTEVTGSVTDLMLEQPSCSGMSHAVNTDAVLHKTQTPKRTSSAVLLKILREDTIRTRNIQCVHDDGSVNISGYDVSVFYDPPHLLKGLRNNFMTKEIIWEGKTASWKDIEFVFDINSKLGHTKALPKLTAHHVDPFKMKKMKVSVPAQVLSARMAAMLKYTNAVNILHSGENNSTMATTAEFVEFIDKLFDSVNGYPGGSKAGKLRRAVKDDSPHDTFWVDSIKKLKSLNFIDKQSKHALVRKASTCESAVSAGLDHYPRKETRAPILFTRMSKRKHFSGSEYVKKGKATILLRAGHQYSKKCKYKNGGVLWECTTRKQSKCAGSITVMDNQVVAEKRHNVCEPDFARNEVTLRLFKLKTTLADPEAPAIPTAYNAAVSSLKDTGIDKIKEFPALKSIKTTLYKHRNAAFEPRPIKSKDIEAYLQSLLSSEGGDTDDYERNEDFSDNFNKRQDQIQNISTEKLLDKIEDSVAPDHLLPLLSL</sequence>
<dbReference type="GO" id="GO:0003677">
    <property type="term" value="F:DNA binding"/>
    <property type="evidence" value="ECO:0007669"/>
    <property type="project" value="UniProtKB-UniRule"/>
</dbReference>
<dbReference type="SMART" id="SM00980">
    <property type="entry name" value="THAP"/>
    <property type="match status" value="1"/>
</dbReference>
<evidence type="ECO:0000313" key="9">
    <source>
        <dbReference type="Proteomes" id="UP001231518"/>
    </source>
</evidence>
<dbReference type="Pfam" id="PF05485">
    <property type="entry name" value="THAP"/>
    <property type="match status" value="1"/>
</dbReference>
<dbReference type="Gene3D" id="2.20.25.240">
    <property type="match status" value="1"/>
</dbReference>
<reference evidence="8" key="1">
    <citation type="submission" date="2023-03" db="EMBL/GenBank/DDBJ databases">
        <title>Chromosome-level genomes of two armyworms, Mythimna separata and Mythimna loreyi, provide insights into the biosynthesis and reception of sex pheromones.</title>
        <authorList>
            <person name="Zhao H."/>
        </authorList>
    </citation>
    <scope>NUCLEOTIDE SEQUENCE</scope>
    <source>
        <strain evidence="8">BeijingLab</strain>
        <tissue evidence="8">Pupa</tissue>
    </source>
</reference>
<dbReference type="InterPro" id="IPR048366">
    <property type="entry name" value="TNP-like_GBD"/>
</dbReference>
<keyword evidence="4 5" id="KW-0238">DNA-binding</keyword>
<dbReference type="InterPro" id="IPR006612">
    <property type="entry name" value="THAP_Znf"/>
</dbReference>
<organism evidence="8 9">
    <name type="scientific">Mythimna separata</name>
    <name type="common">Oriental armyworm</name>
    <name type="synonym">Pseudaletia separata</name>
    <dbReference type="NCBI Taxonomy" id="271217"/>
    <lineage>
        <taxon>Eukaryota</taxon>
        <taxon>Metazoa</taxon>
        <taxon>Ecdysozoa</taxon>
        <taxon>Arthropoda</taxon>
        <taxon>Hexapoda</taxon>
        <taxon>Insecta</taxon>
        <taxon>Pterygota</taxon>
        <taxon>Neoptera</taxon>
        <taxon>Endopterygota</taxon>
        <taxon>Lepidoptera</taxon>
        <taxon>Glossata</taxon>
        <taxon>Ditrysia</taxon>
        <taxon>Noctuoidea</taxon>
        <taxon>Noctuidae</taxon>
        <taxon>Noctuinae</taxon>
        <taxon>Hadenini</taxon>
        <taxon>Mythimna</taxon>
    </lineage>
</organism>
<proteinExistence type="predicted"/>
<evidence type="ECO:0000256" key="5">
    <source>
        <dbReference type="PROSITE-ProRule" id="PRU00309"/>
    </source>
</evidence>
<dbReference type="InterPro" id="IPR038441">
    <property type="entry name" value="THAP_Znf_sf"/>
</dbReference>
<dbReference type="GO" id="GO:0008270">
    <property type="term" value="F:zinc ion binding"/>
    <property type="evidence" value="ECO:0007669"/>
    <property type="project" value="UniProtKB-KW"/>
</dbReference>
<dbReference type="Pfam" id="PF21788">
    <property type="entry name" value="TNP-like_GBD"/>
    <property type="match status" value="1"/>
</dbReference>
<dbReference type="Proteomes" id="UP001231518">
    <property type="component" value="Chromosome 19"/>
</dbReference>
<evidence type="ECO:0000256" key="6">
    <source>
        <dbReference type="SAM" id="MobiDB-lite"/>
    </source>
</evidence>
<evidence type="ECO:0000256" key="1">
    <source>
        <dbReference type="ARBA" id="ARBA00022723"/>
    </source>
</evidence>
<evidence type="ECO:0000259" key="7">
    <source>
        <dbReference type="PROSITE" id="PS50950"/>
    </source>
</evidence>
<protein>
    <recommendedName>
        <fullName evidence="7">THAP-type domain-containing protein</fullName>
    </recommendedName>
</protein>
<keyword evidence="9" id="KW-1185">Reference proteome</keyword>
<evidence type="ECO:0000256" key="4">
    <source>
        <dbReference type="ARBA" id="ARBA00023125"/>
    </source>
</evidence>
<dbReference type="PROSITE" id="PS50950">
    <property type="entry name" value="ZF_THAP"/>
    <property type="match status" value="1"/>
</dbReference>
<dbReference type="Gene3D" id="6.20.210.20">
    <property type="entry name" value="THAP domain"/>
    <property type="match status" value="1"/>
</dbReference>
<dbReference type="AlphaFoldDB" id="A0AAD7YUT3"/>
<keyword evidence="2 5" id="KW-0863">Zinc-finger</keyword>
<evidence type="ECO:0000256" key="3">
    <source>
        <dbReference type="ARBA" id="ARBA00022833"/>
    </source>
</evidence>
<accession>A0AAD7YUT3</accession>
<keyword evidence="3" id="KW-0862">Zinc</keyword>
<keyword evidence="1" id="KW-0479">Metal-binding</keyword>
<comment type="caution">
    <text evidence="8">The sequence shown here is derived from an EMBL/GenBank/DDBJ whole genome shotgun (WGS) entry which is preliminary data.</text>
</comment>
<gene>
    <name evidence="8" type="ORF">PYW07_006592</name>
</gene>
<name>A0AAD7YUT3_MYTSE</name>
<evidence type="ECO:0000313" key="8">
    <source>
        <dbReference type="EMBL" id="KAJ8728896.1"/>
    </source>
</evidence>
<evidence type="ECO:0000256" key="2">
    <source>
        <dbReference type="ARBA" id="ARBA00022771"/>
    </source>
</evidence>
<dbReference type="EMBL" id="JARGEI010000007">
    <property type="protein sequence ID" value="KAJ8728896.1"/>
    <property type="molecule type" value="Genomic_DNA"/>
</dbReference>
<feature type="domain" description="THAP-type" evidence="7">
    <location>
        <begin position="1"/>
        <end position="82"/>
    </location>
</feature>